<protein>
    <submittedName>
        <fullName evidence="2">Uncharacterized protein</fullName>
    </submittedName>
</protein>
<keyword evidence="3" id="KW-1185">Reference proteome</keyword>
<feature type="compositionally biased region" description="Basic and acidic residues" evidence="1">
    <location>
        <begin position="153"/>
        <end position="169"/>
    </location>
</feature>
<evidence type="ECO:0000256" key="1">
    <source>
        <dbReference type="SAM" id="MobiDB-lite"/>
    </source>
</evidence>
<organism evidence="2 3">
    <name type="scientific">Lentinus tigrinus ALCF2SS1-6</name>
    <dbReference type="NCBI Taxonomy" id="1328759"/>
    <lineage>
        <taxon>Eukaryota</taxon>
        <taxon>Fungi</taxon>
        <taxon>Dikarya</taxon>
        <taxon>Basidiomycota</taxon>
        <taxon>Agaricomycotina</taxon>
        <taxon>Agaricomycetes</taxon>
        <taxon>Polyporales</taxon>
        <taxon>Polyporaceae</taxon>
        <taxon>Lentinus</taxon>
    </lineage>
</organism>
<name>A0A5C2RYF1_9APHY</name>
<dbReference type="Proteomes" id="UP000313359">
    <property type="component" value="Unassembled WGS sequence"/>
</dbReference>
<gene>
    <name evidence="2" type="ORF">L227DRAFT_292274</name>
</gene>
<evidence type="ECO:0000313" key="2">
    <source>
        <dbReference type="EMBL" id="RPD56049.1"/>
    </source>
</evidence>
<reference evidence="2" key="1">
    <citation type="journal article" date="2018" name="Genome Biol. Evol.">
        <title>Genomics and development of Lentinus tigrinus, a white-rot wood-decaying mushroom with dimorphic fruiting bodies.</title>
        <authorList>
            <person name="Wu B."/>
            <person name="Xu Z."/>
            <person name="Knudson A."/>
            <person name="Carlson A."/>
            <person name="Chen N."/>
            <person name="Kovaka S."/>
            <person name="LaButti K."/>
            <person name="Lipzen A."/>
            <person name="Pennachio C."/>
            <person name="Riley R."/>
            <person name="Schakwitz W."/>
            <person name="Umezawa K."/>
            <person name="Ohm R.A."/>
            <person name="Grigoriev I.V."/>
            <person name="Nagy L.G."/>
            <person name="Gibbons J."/>
            <person name="Hibbett D."/>
        </authorList>
    </citation>
    <scope>NUCLEOTIDE SEQUENCE [LARGE SCALE GENOMIC DNA]</scope>
    <source>
        <strain evidence="2">ALCF2SS1-6</strain>
    </source>
</reference>
<feature type="region of interest" description="Disordered" evidence="1">
    <location>
        <begin position="140"/>
        <end position="177"/>
    </location>
</feature>
<accession>A0A5C2RYF1</accession>
<proteinExistence type="predicted"/>
<dbReference type="AlphaFoldDB" id="A0A5C2RYF1"/>
<evidence type="ECO:0000313" key="3">
    <source>
        <dbReference type="Proteomes" id="UP000313359"/>
    </source>
</evidence>
<dbReference type="EMBL" id="ML122291">
    <property type="protein sequence ID" value="RPD56049.1"/>
    <property type="molecule type" value="Genomic_DNA"/>
</dbReference>
<sequence>MAVLEMQDAMSWTACLDASNGTFSVLHGPPTPFHHRRPQRGQRTDRSLALDMGLALHRNFIGYRDADTAKWRRQCCRSLPVRLYRKLDVEIALRPVLGDVVDWMRAECGDGEGRSVRVCIRSDGSWMAIPLREGIPIPGIPTGPARAKFGTSSEHRCNDDRGRDKRSDSTDVTARRRIHGRKRRTRACVEYRCDRVLILSGLWGRRSNVEQKRHHGWARGLSRAMGQLVGASGVPPCRRRVG</sequence>